<name>A0AAE0H780_9PEZI</name>
<dbReference type="GO" id="GO:0016747">
    <property type="term" value="F:acyltransferase activity, transferring groups other than amino-acyl groups"/>
    <property type="evidence" value="ECO:0007669"/>
    <property type="project" value="InterPro"/>
</dbReference>
<feature type="region of interest" description="Disordered" evidence="1">
    <location>
        <begin position="95"/>
        <end position="114"/>
    </location>
</feature>
<dbReference type="PANTHER" id="PTHR42791">
    <property type="entry name" value="GNAT FAMILY ACETYLTRANSFERASE"/>
    <property type="match status" value="1"/>
</dbReference>
<dbReference type="Proteomes" id="UP001278766">
    <property type="component" value="Unassembled WGS sequence"/>
</dbReference>
<dbReference type="RefSeq" id="XP_062653740.1">
    <property type="nucleotide sequence ID" value="XM_062801060.1"/>
</dbReference>
<evidence type="ECO:0000256" key="1">
    <source>
        <dbReference type="SAM" id="MobiDB-lite"/>
    </source>
</evidence>
<dbReference type="InterPro" id="IPR000182">
    <property type="entry name" value="GNAT_dom"/>
</dbReference>
<organism evidence="3 4">
    <name type="scientific">Chaetomium fimeti</name>
    <dbReference type="NCBI Taxonomy" id="1854472"/>
    <lineage>
        <taxon>Eukaryota</taxon>
        <taxon>Fungi</taxon>
        <taxon>Dikarya</taxon>
        <taxon>Ascomycota</taxon>
        <taxon>Pezizomycotina</taxon>
        <taxon>Sordariomycetes</taxon>
        <taxon>Sordariomycetidae</taxon>
        <taxon>Sordariales</taxon>
        <taxon>Chaetomiaceae</taxon>
        <taxon>Chaetomium</taxon>
    </lineage>
</organism>
<dbReference type="InterPro" id="IPR052523">
    <property type="entry name" value="Trichothecene_AcTrans"/>
</dbReference>
<comment type="caution">
    <text evidence="3">The sequence shown here is derived from an EMBL/GenBank/DDBJ whole genome shotgun (WGS) entry which is preliminary data.</text>
</comment>
<dbReference type="SUPFAM" id="SSF55729">
    <property type="entry name" value="Acyl-CoA N-acyltransferases (Nat)"/>
    <property type="match status" value="1"/>
</dbReference>
<dbReference type="PROSITE" id="PS51186">
    <property type="entry name" value="GNAT"/>
    <property type="match status" value="1"/>
</dbReference>
<dbReference type="CDD" id="cd04301">
    <property type="entry name" value="NAT_SF"/>
    <property type="match status" value="1"/>
</dbReference>
<evidence type="ECO:0000313" key="4">
    <source>
        <dbReference type="Proteomes" id="UP001278766"/>
    </source>
</evidence>
<sequence>MPLSLRPAGEDDSASIGRVGQAAFQDSISAALFPAHLHSKSETGDPRLDEVQWRAARNIRRMREGKPTYVVVEVSEDGGDGDAQVVGFAQWELPSQTTPSVTGSSANEQQDPFPPSLDEKMLREMFEAIDEMTTVALGPSGHSNMWYLMCLAIDPAHQRRGIGKMLLQHGLDLVAKAGKDAFLVATAEGRGLYRSFGFLDVGRPAALGTTPHYPMLWKKPNVDA</sequence>
<feature type="domain" description="N-acetyltransferase" evidence="2">
    <location>
        <begin position="92"/>
        <end position="220"/>
    </location>
</feature>
<dbReference type="PANTHER" id="PTHR42791:SF2">
    <property type="entry name" value="N-ACETYLTRANSFERASE DOMAIN-CONTAINING PROTEIN"/>
    <property type="match status" value="1"/>
</dbReference>
<protein>
    <submittedName>
        <fullName evidence="3">Acyl-CoA N-acyltransferase</fullName>
    </submittedName>
</protein>
<dbReference type="AlphaFoldDB" id="A0AAE0H780"/>
<keyword evidence="4" id="KW-1185">Reference proteome</keyword>
<gene>
    <name evidence="3" type="ORF">B0H64DRAFT_332590</name>
</gene>
<accession>A0AAE0H780</accession>
<dbReference type="GeneID" id="87838008"/>
<evidence type="ECO:0000259" key="2">
    <source>
        <dbReference type="PROSITE" id="PS51186"/>
    </source>
</evidence>
<dbReference type="Gene3D" id="3.40.630.30">
    <property type="match status" value="1"/>
</dbReference>
<dbReference type="EMBL" id="JAUEPN010000014">
    <property type="protein sequence ID" value="KAK3290226.1"/>
    <property type="molecule type" value="Genomic_DNA"/>
</dbReference>
<reference evidence="3" key="1">
    <citation type="journal article" date="2023" name="Mol. Phylogenet. Evol.">
        <title>Genome-scale phylogeny and comparative genomics of the fungal order Sordariales.</title>
        <authorList>
            <person name="Hensen N."/>
            <person name="Bonometti L."/>
            <person name="Westerberg I."/>
            <person name="Brannstrom I.O."/>
            <person name="Guillou S."/>
            <person name="Cros-Aarteil S."/>
            <person name="Calhoun S."/>
            <person name="Haridas S."/>
            <person name="Kuo A."/>
            <person name="Mondo S."/>
            <person name="Pangilinan J."/>
            <person name="Riley R."/>
            <person name="LaButti K."/>
            <person name="Andreopoulos B."/>
            <person name="Lipzen A."/>
            <person name="Chen C."/>
            <person name="Yan M."/>
            <person name="Daum C."/>
            <person name="Ng V."/>
            <person name="Clum A."/>
            <person name="Steindorff A."/>
            <person name="Ohm R.A."/>
            <person name="Martin F."/>
            <person name="Silar P."/>
            <person name="Natvig D.O."/>
            <person name="Lalanne C."/>
            <person name="Gautier V."/>
            <person name="Ament-Velasquez S.L."/>
            <person name="Kruys A."/>
            <person name="Hutchinson M.I."/>
            <person name="Powell A.J."/>
            <person name="Barry K."/>
            <person name="Miller A.N."/>
            <person name="Grigoriev I.V."/>
            <person name="Debuchy R."/>
            <person name="Gladieux P."/>
            <person name="Hiltunen Thoren M."/>
            <person name="Johannesson H."/>
        </authorList>
    </citation>
    <scope>NUCLEOTIDE SEQUENCE</scope>
    <source>
        <strain evidence="3">CBS 168.71</strain>
    </source>
</reference>
<proteinExistence type="predicted"/>
<evidence type="ECO:0000313" key="3">
    <source>
        <dbReference type="EMBL" id="KAK3290226.1"/>
    </source>
</evidence>
<feature type="compositionally biased region" description="Polar residues" evidence="1">
    <location>
        <begin position="95"/>
        <end position="110"/>
    </location>
</feature>
<reference evidence="3" key="2">
    <citation type="submission" date="2023-06" db="EMBL/GenBank/DDBJ databases">
        <authorList>
            <consortium name="Lawrence Berkeley National Laboratory"/>
            <person name="Haridas S."/>
            <person name="Hensen N."/>
            <person name="Bonometti L."/>
            <person name="Westerberg I."/>
            <person name="Brannstrom I.O."/>
            <person name="Guillou S."/>
            <person name="Cros-Aarteil S."/>
            <person name="Calhoun S."/>
            <person name="Kuo A."/>
            <person name="Mondo S."/>
            <person name="Pangilinan J."/>
            <person name="Riley R."/>
            <person name="Labutti K."/>
            <person name="Andreopoulos B."/>
            <person name="Lipzen A."/>
            <person name="Chen C."/>
            <person name="Yanf M."/>
            <person name="Daum C."/>
            <person name="Ng V."/>
            <person name="Clum A."/>
            <person name="Steindorff A."/>
            <person name="Ohm R."/>
            <person name="Martin F."/>
            <person name="Silar P."/>
            <person name="Natvig D."/>
            <person name="Lalanne C."/>
            <person name="Gautier V."/>
            <person name="Ament-Velasquez S.L."/>
            <person name="Kruys A."/>
            <person name="Hutchinson M.I."/>
            <person name="Powell A.J."/>
            <person name="Barry K."/>
            <person name="Miller A.N."/>
            <person name="Grigoriev I.V."/>
            <person name="Debuchy R."/>
            <person name="Gladieux P."/>
            <person name="Thoren M.H."/>
            <person name="Johannesson H."/>
        </authorList>
    </citation>
    <scope>NUCLEOTIDE SEQUENCE</scope>
    <source>
        <strain evidence="3">CBS 168.71</strain>
    </source>
</reference>
<dbReference type="InterPro" id="IPR016181">
    <property type="entry name" value="Acyl_CoA_acyltransferase"/>
</dbReference>
<dbReference type="Pfam" id="PF00583">
    <property type="entry name" value="Acetyltransf_1"/>
    <property type="match status" value="1"/>
</dbReference>